<evidence type="ECO:0000256" key="5">
    <source>
        <dbReference type="ARBA" id="ARBA00047422"/>
    </source>
</evidence>
<organism evidence="10 12">
    <name type="scientific">Bacteroides ovatus</name>
    <dbReference type="NCBI Taxonomy" id="28116"/>
    <lineage>
        <taxon>Bacteria</taxon>
        <taxon>Pseudomonadati</taxon>
        <taxon>Bacteroidota</taxon>
        <taxon>Bacteroidia</taxon>
        <taxon>Bacteroidales</taxon>
        <taxon>Bacteroidaceae</taxon>
        <taxon>Bacteroides</taxon>
    </lineage>
</organism>
<dbReference type="PROSITE" id="PS51679">
    <property type="entry name" value="SAM_MT_C5"/>
    <property type="match status" value="1"/>
</dbReference>
<dbReference type="PROSITE" id="PS00094">
    <property type="entry name" value="C5_MTASE_1"/>
    <property type="match status" value="1"/>
</dbReference>
<accession>A0A139L3X5</accession>
<dbReference type="InterPro" id="IPR029063">
    <property type="entry name" value="SAM-dependent_MTases_sf"/>
</dbReference>
<dbReference type="GO" id="GO:0032259">
    <property type="term" value="P:methylation"/>
    <property type="evidence" value="ECO:0007669"/>
    <property type="project" value="UniProtKB-KW"/>
</dbReference>
<comment type="catalytic activity">
    <reaction evidence="5 8">
        <text>a 2'-deoxycytidine in DNA + S-adenosyl-L-methionine = a 5-methyl-2'-deoxycytidine in DNA + S-adenosyl-L-homocysteine + H(+)</text>
        <dbReference type="Rhea" id="RHEA:13681"/>
        <dbReference type="Rhea" id="RHEA-COMP:11369"/>
        <dbReference type="Rhea" id="RHEA-COMP:11370"/>
        <dbReference type="ChEBI" id="CHEBI:15378"/>
        <dbReference type="ChEBI" id="CHEBI:57856"/>
        <dbReference type="ChEBI" id="CHEBI:59789"/>
        <dbReference type="ChEBI" id="CHEBI:85452"/>
        <dbReference type="ChEBI" id="CHEBI:85454"/>
        <dbReference type="EC" id="2.1.1.37"/>
    </reaction>
</comment>
<dbReference type="PANTHER" id="PTHR10629:SF52">
    <property type="entry name" value="DNA (CYTOSINE-5)-METHYLTRANSFERASE 1"/>
    <property type="match status" value="1"/>
</dbReference>
<dbReference type="InterPro" id="IPR001525">
    <property type="entry name" value="C5_MeTfrase"/>
</dbReference>
<dbReference type="InterPro" id="IPR018117">
    <property type="entry name" value="C5_DNA_meth_AS"/>
</dbReference>
<dbReference type="InterPro" id="IPR031303">
    <property type="entry name" value="C5_meth_CS"/>
</dbReference>
<comment type="similarity">
    <text evidence="6 7">Belongs to the class I-like SAM-binding methyltransferase superfamily. C5-methyltransferase family.</text>
</comment>
<keyword evidence="4" id="KW-0680">Restriction system</keyword>
<evidence type="ECO:0000313" key="12">
    <source>
        <dbReference type="Proteomes" id="UP000375690"/>
    </source>
</evidence>
<dbReference type="GO" id="GO:0044027">
    <property type="term" value="P:negative regulation of gene expression via chromosomal CpG island methylation"/>
    <property type="evidence" value="ECO:0007669"/>
    <property type="project" value="TreeGrafter"/>
</dbReference>
<name>A0A139L3X5_BACOV</name>
<evidence type="ECO:0000256" key="8">
    <source>
        <dbReference type="RuleBase" id="RU000417"/>
    </source>
</evidence>
<protein>
    <recommendedName>
        <fullName evidence="8">Cytosine-specific methyltransferase</fullName>
        <ecNumber evidence="8">2.1.1.37</ecNumber>
    </recommendedName>
</protein>
<evidence type="ECO:0000313" key="9">
    <source>
        <dbReference type="EMBL" id="KAA4664116.1"/>
    </source>
</evidence>
<dbReference type="InterPro" id="IPR050390">
    <property type="entry name" value="C5-Methyltransferase"/>
</dbReference>
<dbReference type="EC" id="2.1.1.37" evidence="8"/>
<dbReference type="PANTHER" id="PTHR10629">
    <property type="entry name" value="CYTOSINE-SPECIFIC METHYLTRANSFERASE"/>
    <property type="match status" value="1"/>
</dbReference>
<dbReference type="EMBL" id="VWFC01000018">
    <property type="protein sequence ID" value="KAB1325148.1"/>
    <property type="molecule type" value="Genomic_DNA"/>
</dbReference>
<comment type="caution">
    <text evidence="10">The sequence shown here is derived from an EMBL/GenBank/DDBJ whole genome shotgun (WGS) entry which is preliminary data.</text>
</comment>
<evidence type="ECO:0000313" key="11">
    <source>
        <dbReference type="EMBL" id="MDC2744332.1"/>
    </source>
</evidence>
<evidence type="ECO:0000313" key="10">
    <source>
        <dbReference type="EMBL" id="KAB1325148.1"/>
    </source>
</evidence>
<dbReference type="PRINTS" id="PR00105">
    <property type="entry name" value="C5METTRFRASE"/>
</dbReference>
<evidence type="ECO:0000256" key="2">
    <source>
        <dbReference type="ARBA" id="ARBA00022679"/>
    </source>
</evidence>
<dbReference type="PROSITE" id="PS00095">
    <property type="entry name" value="C5_MTASE_2"/>
    <property type="match status" value="1"/>
</dbReference>
<evidence type="ECO:0000256" key="6">
    <source>
        <dbReference type="PROSITE-ProRule" id="PRU01016"/>
    </source>
</evidence>
<dbReference type="CDD" id="cd00315">
    <property type="entry name" value="Cyt_C5_DNA_methylase"/>
    <property type="match status" value="1"/>
</dbReference>
<reference evidence="11" key="2">
    <citation type="submission" date="2022-10" db="EMBL/GenBank/DDBJ databases">
        <title>Human gut microbiome strain richness.</title>
        <authorList>
            <person name="Chen-Liaw A."/>
        </authorList>
    </citation>
    <scope>NUCLEOTIDE SEQUENCE</scope>
    <source>
        <strain evidence="11">BSD2780120875st1_E1_BSD2780120875_150330</strain>
    </source>
</reference>
<proteinExistence type="inferred from homology"/>
<reference evidence="12 13" key="1">
    <citation type="journal article" date="2019" name="Nat. Med.">
        <title>A library of human gut bacterial isolates paired with longitudinal multiomics data enables mechanistic microbiome research.</title>
        <authorList>
            <person name="Poyet M."/>
            <person name="Groussin M."/>
            <person name="Gibbons S.M."/>
            <person name="Avila-Pacheco J."/>
            <person name="Jiang X."/>
            <person name="Kearney S.M."/>
            <person name="Perrotta A.R."/>
            <person name="Berdy B."/>
            <person name="Zhao S."/>
            <person name="Lieberman T.D."/>
            <person name="Swanson P.K."/>
            <person name="Smith M."/>
            <person name="Roesemann S."/>
            <person name="Alexander J.E."/>
            <person name="Rich S.A."/>
            <person name="Livny J."/>
            <person name="Vlamakis H."/>
            <person name="Clish C."/>
            <person name="Bullock K."/>
            <person name="Deik A."/>
            <person name="Scott J."/>
            <person name="Pierce K.A."/>
            <person name="Xavier R.J."/>
            <person name="Alm E.J."/>
        </authorList>
    </citation>
    <scope>NUCLEOTIDE SEQUENCE [LARGE SCALE GENOMIC DNA]</scope>
    <source>
        <strain evidence="9 13">BIOML-A14</strain>
        <strain evidence="10 12">BIOML-A2</strain>
    </source>
</reference>
<dbReference type="EMBL" id="JAQNZF010000030">
    <property type="protein sequence ID" value="MDC2744332.1"/>
    <property type="molecule type" value="Genomic_DNA"/>
</dbReference>
<dbReference type="GO" id="GO:0003677">
    <property type="term" value="F:DNA binding"/>
    <property type="evidence" value="ECO:0007669"/>
    <property type="project" value="TreeGrafter"/>
</dbReference>
<dbReference type="Proteomes" id="UP001219389">
    <property type="component" value="Unassembled WGS sequence"/>
</dbReference>
<dbReference type="SUPFAM" id="SSF53335">
    <property type="entry name" value="S-adenosyl-L-methionine-dependent methyltransferases"/>
    <property type="match status" value="1"/>
</dbReference>
<dbReference type="EMBL" id="VWFO01000012">
    <property type="protein sequence ID" value="KAA4664116.1"/>
    <property type="molecule type" value="Genomic_DNA"/>
</dbReference>
<dbReference type="AlphaFoldDB" id="A0A139L3X5"/>
<keyword evidence="1 6" id="KW-0489">Methyltransferase</keyword>
<dbReference type="GO" id="GO:0009307">
    <property type="term" value="P:DNA restriction-modification system"/>
    <property type="evidence" value="ECO:0007669"/>
    <property type="project" value="UniProtKB-KW"/>
</dbReference>
<evidence type="ECO:0000256" key="3">
    <source>
        <dbReference type="ARBA" id="ARBA00022691"/>
    </source>
</evidence>
<dbReference type="Proteomes" id="UP000435985">
    <property type="component" value="Unassembled WGS sequence"/>
</dbReference>
<evidence type="ECO:0000256" key="4">
    <source>
        <dbReference type="ARBA" id="ARBA00022747"/>
    </source>
</evidence>
<dbReference type="Gene3D" id="3.40.50.150">
    <property type="entry name" value="Vaccinia Virus protein VP39"/>
    <property type="match status" value="1"/>
</dbReference>
<evidence type="ECO:0000256" key="1">
    <source>
        <dbReference type="ARBA" id="ARBA00022603"/>
    </source>
</evidence>
<dbReference type="GO" id="GO:0003886">
    <property type="term" value="F:DNA (cytosine-5-)-methyltransferase activity"/>
    <property type="evidence" value="ECO:0007669"/>
    <property type="project" value="UniProtKB-EC"/>
</dbReference>
<sequence>MKVASFFAGCGGLDLGFEQAGYEVIWANEFDEGIHETYQFNHPNTYLCKSDIRTLKAADIPDCDGFIGGPPCQSWSEGGKQLGLNDDRGRLFLDYIQLIKQKRPKFFIIENVQGMISDKHFKTFLSFLSSLECAGYVVSYSLLNAADYCIPQDRFRVFIVGFIKELNGAFKFPEPSQKPLVTLQKAIGDITEEPHLYDNERVNQEYEKWTNHDVFTGPFDTKFMARNRVRSWDEVSFTIQAQAKNCPLHPQAPVMKYVSPNQRIFLPGYEHLYRRLSVRECARIQSFPDKFRFSYTHIKEGYKMVGNAVPPRLARCLALSIKDALGSMNGKKEADVLVAYYKDEHQLRMTLRNKLYYVRTGFRRGALQMPIGATSPKYLLLHNCSNRYLYAMVEDHPKVMSGSELSHLGFAPSGNEYLTFKLKTAECINLECLNLADVKFRGNKRDIAIPYIANIQELF</sequence>
<dbReference type="Proteomes" id="UP000375690">
    <property type="component" value="Unassembled WGS sequence"/>
</dbReference>
<dbReference type="Gene3D" id="3.90.120.10">
    <property type="entry name" value="DNA Methylase, subunit A, domain 2"/>
    <property type="match status" value="1"/>
</dbReference>
<gene>
    <name evidence="10" type="ORF">F3B53_15400</name>
    <name evidence="9" type="ORF">F3B98_11320</name>
    <name evidence="11" type="ORF">PO382_19120</name>
</gene>
<dbReference type="NCBIfam" id="TIGR00675">
    <property type="entry name" value="dcm"/>
    <property type="match status" value="1"/>
</dbReference>
<evidence type="ECO:0000313" key="13">
    <source>
        <dbReference type="Proteomes" id="UP000435985"/>
    </source>
</evidence>
<feature type="active site" evidence="6">
    <location>
        <position position="72"/>
    </location>
</feature>
<dbReference type="Pfam" id="PF00145">
    <property type="entry name" value="DNA_methylase"/>
    <property type="match status" value="1"/>
</dbReference>
<dbReference type="RefSeq" id="WP_004310585.1">
    <property type="nucleotide sequence ID" value="NZ_CP081917.1"/>
</dbReference>
<keyword evidence="2 6" id="KW-0808">Transferase</keyword>
<evidence type="ECO:0000256" key="7">
    <source>
        <dbReference type="RuleBase" id="RU000416"/>
    </source>
</evidence>
<keyword evidence="3 6" id="KW-0949">S-adenosyl-L-methionine</keyword>